<dbReference type="Pfam" id="PF04408">
    <property type="entry name" value="WHD_HA2"/>
    <property type="match status" value="1"/>
</dbReference>
<keyword evidence="3 8" id="KW-0378">Hydrolase</keyword>
<dbReference type="Gene3D" id="1.20.120.1080">
    <property type="match status" value="1"/>
</dbReference>
<dbReference type="Pfam" id="PF00271">
    <property type="entry name" value="Helicase_C"/>
    <property type="match status" value="1"/>
</dbReference>
<dbReference type="Gene3D" id="3.40.50.300">
    <property type="entry name" value="P-loop containing nucleotide triphosphate hydrolases"/>
    <property type="match status" value="2"/>
</dbReference>
<dbReference type="PANTHER" id="PTHR18934:SF145">
    <property type="entry name" value="ATP-DEPENDENT RNA HELICASE DHX57-RELATED"/>
    <property type="match status" value="1"/>
</dbReference>
<organism evidence="8 9">
    <name type="scientific">Lasallia pustulata</name>
    <dbReference type="NCBI Taxonomy" id="136370"/>
    <lineage>
        <taxon>Eukaryota</taxon>
        <taxon>Fungi</taxon>
        <taxon>Dikarya</taxon>
        <taxon>Ascomycota</taxon>
        <taxon>Pezizomycotina</taxon>
        <taxon>Lecanoromycetes</taxon>
        <taxon>OSLEUM clade</taxon>
        <taxon>Umbilicariomycetidae</taxon>
        <taxon>Umbilicariales</taxon>
        <taxon>Umbilicariaceae</taxon>
        <taxon>Lasallia</taxon>
    </lineage>
</organism>
<protein>
    <recommendedName>
        <fullName evidence="1">RNA helicase</fullName>
        <ecNumber evidence="1">3.6.4.13</ecNumber>
    </recommendedName>
</protein>
<dbReference type="PANTHER" id="PTHR18934">
    <property type="entry name" value="ATP-DEPENDENT RNA HELICASE"/>
    <property type="match status" value="1"/>
</dbReference>
<keyword evidence="2" id="KW-0547">Nucleotide-binding</keyword>
<comment type="caution">
    <text evidence="8">The sequence shown here is derived from an EMBL/GenBank/DDBJ whole genome shotgun (WGS) entry which is preliminary data.</text>
</comment>
<evidence type="ECO:0000256" key="2">
    <source>
        <dbReference type="ARBA" id="ARBA00022741"/>
    </source>
</evidence>
<accession>A0A5M8PT31</accession>
<dbReference type="EC" id="3.6.4.13" evidence="1"/>
<dbReference type="GO" id="GO:0003723">
    <property type="term" value="F:RNA binding"/>
    <property type="evidence" value="ECO:0007669"/>
    <property type="project" value="TreeGrafter"/>
</dbReference>
<dbReference type="SMART" id="SM00487">
    <property type="entry name" value="DEXDc"/>
    <property type="match status" value="1"/>
</dbReference>
<evidence type="ECO:0000256" key="1">
    <source>
        <dbReference type="ARBA" id="ARBA00012552"/>
    </source>
</evidence>
<reference evidence="8 9" key="1">
    <citation type="submission" date="2019-09" db="EMBL/GenBank/DDBJ databases">
        <title>The hologenome of the rock-dwelling lichen Lasallia pustulata.</title>
        <authorList>
            <person name="Greshake Tzovaras B."/>
            <person name="Segers F."/>
            <person name="Bicker A."/>
            <person name="Dal Grande F."/>
            <person name="Otte J."/>
            <person name="Hankeln T."/>
            <person name="Schmitt I."/>
            <person name="Ebersberger I."/>
        </authorList>
    </citation>
    <scope>NUCLEOTIDE SEQUENCE [LARGE SCALE GENOMIC DNA]</scope>
    <source>
        <strain evidence="8">A1-1</strain>
    </source>
</reference>
<dbReference type="InterPro" id="IPR011545">
    <property type="entry name" value="DEAD/DEAH_box_helicase_dom"/>
</dbReference>
<dbReference type="SUPFAM" id="SSF52540">
    <property type="entry name" value="P-loop containing nucleoside triphosphate hydrolases"/>
    <property type="match status" value="1"/>
</dbReference>
<dbReference type="Pfam" id="PF00270">
    <property type="entry name" value="DEAD"/>
    <property type="match status" value="1"/>
</dbReference>
<dbReference type="InterPro" id="IPR027417">
    <property type="entry name" value="P-loop_NTPase"/>
</dbReference>
<dbReference type="SMART" id="SM00490">
    <property type="entry name" value="HELICc"/>
    <property type="match status" value="1"/>
</dbReference>
<dbReference type="InterPro" id="IPR007502">
    <property type="entry name" value="Helicase-assoc_dom"/>
</dbReference>
<dbReference type="PROSITE" id="PS00690">
    <property type="entry name" value="DEAH_ATP_HELICASE"/>
    <property type="match status" value="1"/>
</dbReference>
<feature type="region of interest" description="Disordered" evidence="5">
    <location>
        <begin position="69"/>
        <end position="159"/>
    </location>
</feature>
<sequence>MKRALLLCVRVKPSRKLNHNLSPLLSCCNAGSRTLRRPASTAQASRVSTHHNIPPALLFKEQRHRLSKIPMDSPNNAKGPSGKGQVPTHPRPELQAQPRSPNTKARRSAPRPNRWSGRGSTAAKRKRTASLDPPAKRRNVTSSTPLQDTPRSMHLPTADECPGLSSKLLHRILENPKEVVCNLIHNPGLGRVDSTIDSKLRGQRLSCTLICTLESHHEELRAHGEGANKKLAEKNAYFHLIRKLHKHGLLSKIINPHPFDRLDKQTLVDEADAATDIYNYAARFDCVPKVTAERISRNVIEVTVELPEQNIKVTARGSEYNMAEISAGLRFKQEAEKYHAEHGESSIVIKDSTTLNTGNIQNFFDFYRILNRGTQVEVEVKPMQQLGRSAHGAQVKINGEPVGELAVMSSKKKAENIAYLTAAVELKKKTPGLYPEFLRALQAGNGDILRPVGTITMPVDEDCVLVMSETLLSVRKAGLPDERDGVLSEEEAEETRGARFRRRLLPIQLKAREVHLQRAQQQYLNDPKLAELRRKREELPMTQYRAQVIDIVSNNTYSIIVGATGSGKTTQVPQILLEKAIAEGHGADCNIVCTQPRRIAATSVARRVANERAERLQGSVGYHVRFDVKLPELGGSITYCTAGILLQQLQHSPDEVLDGTSHLVIDEVHERDIVIDFLLIILKKVMTQRAALGKATPKVVLMSATMDTELFAAYFKQAVPGLASTDCPSLSVPGRTFPVRENHLASILETFQKEYSPKDLFLLQSDPATRDYLKVEHTFREANASLTNSTTNTNEAQTEDEVVIDWKHERTLSSEGEVVISSAQDDALVPYGLVAMTIRHIAKSSSEGAILVFLPGLDEIVKVDELLRKSQILGINFQDESKFKLFMLHSSISGGQTEVFEDVPEGCRKVILATNIAETSITIPDVQYVVDTGKLRQKEYDQIRRITQLKCTWISKSNSKQRAGRAGRVQNGHYYALFSKERYNSMRAIGLPEMLRADLQEICLDIKAQAFKSPIRDFLAESIEPPSPKAVDASVMNLQALEALTDDEKITPLGRLLASLPVHPSLGKMIVLGVIFRCLDPMLLLGAAAAERALFINPMQARGEALAARMSFVQGSGSDHIAIINAMRNLRHLSLQRGQQAVWDFAQRNYIHLGAFKSIDATARQIAEILVEAGLMPATPLHARRSGELGPPSLNENSYKVPIIKALALAGFHPNLAVASGGRTLRTPGERIALVHPSSINAGARGGRRDSEGPKRGTLYTFSTMARSNDGRTTFLRDTSETTPLMAVLFGGRIRYEGNVLNMDGWLPFYVQCQDRRATKTVQQFRKALDRLLSQSFMDLSARRRNQRGERVYLADDGERAMFAQGLVDVLDRDVKVAEVMAQKGVWRREPVREERAGQLVRYQ</sequence>
<dbReference type="InterPro" id="IPR014001">
    <property type="entry name" value="Helicase_ATP-bd"/>
</dbReference>
<evidence type="ECO:0000259" key="6">
    <source>
        <dbReference type="PROSITE" id="PS51192"/>
    </source>
</evidence>
<dbReference type="EMBL" id="VXIT01000005">
    <property type="protein sequence ID" value="KAA6412738.1"/>
    <property type="molecule type" value="Genomic_DNA"/>
</dbReference>
<evidence type="ECO:0000313" key="8">
    <source>
        <dbReference type="EMBL" id="KAA6412738.1"/>
    </source>
</evidence>
<proteinExistence type="predicted"/>
<feature type="domain" description="Helicase ATP-binding" evidence="6">
    <location>
        <begin position="549"/>
        <end position="724"/>
    </location>
</feature>
<dbReference type="GO" id="GO:1990904">
    <property type="term" value="C:ribonucleoprotein complex"/>
    <property type="evidence" value="ECO:0007669"/>
    <property type="project" value="UniProtKB-ARBA"/>
</dbReference>
<evidence type="ECO:0000259" key="7">
    <source>
        <dbReference type="PROSITE" id="PS51194"/>
    </source>
</evidence>
<evidence type="ECO:0000256" key="4">
    <source>
        <dbReference type="ARBA" id="ARBA00022840"/>
    </source>
</evidence>
<dbReference type="CDD" id="cd17917">
    <property type="entry name" value="DEXHc_RHA-like"/>
    <property type="match status" value="1"/>
</dbReference>
<evidence type="ECO:0000256" key="5">
    <source>
        <dbReference type="SAM" id="MobiDB-lite"/>
    </source>
</evidence>
<dbReference type="GO" id="GO:0016787">
    <property type="term" value="F:hydrolase activity"/>
    <property type="evidence" value="ECO:0007669"/>
    <property type="project" value="UniProtKB-KW"/>
</dbReference>
<gene>
    <name evidence="8" type="ORF">FRX48_03730</name>
</gene>
<dbReference type="Proteomes" id="UP000324767">
    <property type="component" value="Unassembled WGS sequence"/>
</dbReference>
<dbReference type="SMART" id="SM00847">
    <property type="entry name" value="HA2"/>
    <property type="match status" value="1"/>
</dbReference>
<evidence type="ECO:0000313" key="9">
    <source>
        <dbReference type="Proteomes" id="UP000324767"/>
    </source>
</evidence>
<feature type="compositionally biased region" description="Polar residues" evidence="5">
    <location>
        <begin position="140"/>
        <end position="150"/>
    </location>
</feature>
<dbReference type="InterPro" id="IPR048333">
    <property type="entry name" value="HA2_WH"/>
</dbReference>
<dbReference type="PROSITE" id="PS51192">
    <property type="entry name" value="HELICASE_ATP_BIND_1"/>
    <property type="match status" value="1"/>
</dbReference>
<evidence type="ECO:0000256" key="3">
    <source>
        <dbReference type="ARBA" id="ARBA00022801"/>
    </source>
</evidence>
<dbReference type="CDD" id="cd18791">
    <property type="entry name" value="SF2_C_RHA"/>
    <property type="match status" value="1"/>
</dbReference>
<dbReference type="Pfam" id="PF21010">
    <property type="entry name" value="HA2_C"/>
    <property type="match status" value="1"/>
</dbReference>
<dbReference type="InterPro" id="IPR002464">
    <property type="entry name" value="DNA/RNA_helicase_DEAH_CS"/>
</dbReference>
<name>A0A5M8PT31_9LECA</name>
<dbReference type="GO" id="GO:0003724">
    <property type="term" value="F:RNA helicase activity"/>
    <property type="evidence" value="ECO:0007669"/>
    <property type="project" value="UniProtKB-EC"/>
</dbReference>
<dbReference type="InterPro" id="IPR001650">
    <property type="entry name" value="Helicase_C-like"/>
</dbReference>
<dbReference type="OrthoDB" id="5600252at2759"/>
<dbReference type="GO" id="GO:0005524">
    <property type="term" value="F:ATP binding"/>
    <property type="evidence" value="ECO:0007669"/>
    <property type="project" value="UniProtKB-KW"/>
</dbReference>
<keyword evidence="4" id="KW-0067">ATP-binding</keyword>
<dbReference type="PROSITE" id="PS51194">
    <property type="entry name" value="HELICASE_CTER"/>
    <property type="match status" value="1"/>
</dbReference>
<feature type="domain" description="Helicase C-terminal" evidence="7">
    <location>
        <begin position="837"/>
        <end position="1010"/>
    </location>
</feature>